<feature type="compositionally biased region" description="Polar residues" evidence="3">
    <location>
        <begin position="98"/>
        <end position="107"/>
    </location>
</feature>
<feature type="region of interest" description="Disordered" evidence="3">
    <location>
        <begin position="1"/>
        <end position="107"/>
    </location>
</feature>
<proteinExistence type="predicted"/>
<evidence type="ECO:0000256" key="3">
    <source>
        <dbReference type="SAM" id="MobiDB-lite"/>
    </source>
</evidence>
<evidence type="ECO:0000256" key="1">
    <source>
        <dbReference type="ARBA" id="ARBA00022443"/>
    </source>
</evidence>
<dbReference type="Proteomes" id="UP001558652">
    <property type="component" value="Unassembled WGS sequence"/>
</dbReference>
<evidence type="ECO:0000256" key="2">
    <source>
        <dbReference type="PROSITE-ProRule" id="PRU00192"/>
    </source>
</evidence>
<comment type="caution">
    <text evidence="5">The sequence shown here is derived from an EMBL/GenBank/DDBJ whole genome shotgun (WGS) entry which is preliminary data.</text>
</comment>
<dbReference type="PRINTS" id="PR00452">
    <property type="entry name" value="SH3DOMAIN"/>
</dbReference>
<reference evidence="5 6" key="1">
    <citation type="submission" date="2024-07" db="EMBL/GenBank/DDBJ databases">
        <title>Chromosome-level genome assembly of the water stick insect Ranatra chinensis (Heteroptera: Nepidae).</title>
        <authorList>
            <person name="Liu X."/>
        </authorList>
    </citation>
    <scope>NUCLEOTIDE SEQUENCE [LARGE SCALE GENOMIC DNA]</scope>
    <source>
        <strain evidence="5">Cailab_2021Rc</strain>
        <tissue evidence="5">Muscle</tissue>
    </source>
</reference>
<dbReference type="Gene3D" id="2.30.30.40">
    <property type="entry name" value="SH3 Domains"/>
    <property type="match status" value="1"/>
</dbReference>
<evidence type="ECO:0000313" key="5">
    <source>
        <dbReference type="EMBL" id="KAL1109956.1"/>
    </source>
</evidence>
<sequence>IGTVKKRAAPLPPPGGSHSRSPSDPNPSYQNTLNHHKRSPSTDSSRTSLVHHLAGAKLVIPPGEIPTLKSTGIDKTGGSMVQRPRGPPPPAPPASSRLSNGQSTESIASLTSDIEAAVSAANPQPYFYCPLEDKPVVVGSSGGGCRALYDCLADNEDELSFREGDIILVTSASTQDENWMEGALEKDPTVKGMFPISFVHMLPDN</sequence>
<dbReference type="Pfam" id="PF00018">
    <property type="entry name" value="SH3_1"/>
    <property type="match status" value="1"/>
</dbReference>
<dbReference type="PANTHER" id="PTHR45854:SF3">
    <property type="entry name" value="ARFGAP WITH SH3 DOMAIN, ANK REPEAT AND PH DOMAIN-CONTAINING PROTEIN"/>
    <property type="match status" value="1"/>
</dbReference>
<protein>
    <recommendedName>
        <fullName evidence="4">SH3 domain-containing protein</fullName>
    </recommendedName>
</protein>
<dbReference type="InterPro" id="IPR043593">
    <property type="entry name" value="ASAP"/>
</dbReference>
<dbReference type="EMBL" id="JBFDAA010000115">
    <property type="protein sequence ID" value="KAL1109956.1"/>
    <property type="molecule type" value="Genomic_DNA"/>
</dbReference>
<dbReference type="PROSITE" id="PS50002">
    <property type="entry name" value="SH3"/>
    <property type="match status" value="1"/>
</dbReference>
<gene>
    <name evidence="5" type="ORF">AAG570_014113</name>
</gene>
<keyword evidence="6" id="KW-1185">Reference proteome</keyword>
<dbReference type="SMART" id="SM00326">
    <property type="entry name" value="SH3"/>
    <property type="match status" value="1"/>
</dbReference>
<evidence type="ECO:0000313" key="6">
    <source>
        <dbReference type="Proteomes" id="UP001558652"/>
    </source>
</evidence>
<name>A0ABD0XRZ4_9HEMI</name>
<dbReference type="InterPro" id="IPR001452">
    <property type="entry name" value="SH3_domain"/>
</dbReference>
<dbReference type="PANTHER" id="PTHR45854">
    <property type="entry name" value="ASAP FAMILY MEMBER"/>
    <property type="match status" value="1"/>
</dbReference>
<accession>A0ABD0XRZ4</accession>
<dbReference type="InterPro" id="IPR036028">
    <property type="entry name" value="SH3-like_dom_sf"/>
</dbReference>
<dbReference type="AlphaFoldDB" id="A0ABD0XRZ4"/>
<evidence type="ECO:0000259" key="4">
    <source>
        <dbReference type="PROSITE" id="PS50002"/>
    </source>
</evidence>
<dbReference type="SUPFAM" id="SSF50044">
    <property type="entry name" value="SH3-domain"/>
    <property type="match status" value="1"/>
</dbReference>
<organism evidence="5 6">
    <name type="scientific">Ranatra chinensis</name>
    <dbReference type="NCBI Taxonomy" id="642074"/>
    <lineage>
        <taxon>Eukaryota</taxon>
        <taxon>Metazoa</taxon>
        <taxon>Ecdysozoa</taxon>
        <taxon>Arthropoda</taxon>
        <taxon>Hexapoda</taxon>
        <taxon>Insecta</taxon>
        <taxon>Pterygota</taxon>
        <taxon>Neoptera</taxon>
        <taxon>Paraneoptera</taxon>
        <taxon>Hemiptera</taxon>
        <taxon>Heteroptera</taxon>
        <taxon>Panheteroptera</taxon>
        <taxon>Nepomorpha</taxon>
        <taxon>Nepidae</taxon>
        <taxon>Ranatrinae</taxon>
        <taxon>Ranatra</taxon>
    </lineage>
</organism>
<feature type="non-terminal residue" evidence="5">
    <location>
        <position position="1"/>
    </location>
</feature>
<keyword evidence="1 2" id="KW-0728">SH3 domain</keyword>
<feature type="domain" description="SH3" evidence="4">
    <location>
        <begin position="140"/>
        <end position="204"/>
    </location>
</feature>